<protein>
    <submittedName>
        <fullName evidence="2">Secondary thiamine-phosphate synthase enzyme</fullName>
    </submittedName>
</protein>
<dbReference type="Pfam" id="PF01894">
    <property type="entry name" value="YjbQ"/>
    <property type="match status" value="1"/>
</dbReference>
<dbReference type="Proteomes" id="UP000294678">
    <property type="component" value="Unassembled WGS sequence"/>
</dbReference>
<dbReference type="PANTHER" id="PTHR30615:SF8">
    <property type="entry name" value="UPF0047 PROTEIN C4A8.02C"/>
    <property type="match status" value="1"/>
</dbReference>
<reference evidence="2 3" key="1">
    <citation type="submission" date="2019-03" db="EMBL/GenBank/DDBJ databases">
        <title>Genomic Encyclopedia of Type Strains, Phase IV (KMG-IV): sequencing the most valuable type-strain genomes for metagenomic binning, comparative biology and taxonomic classification.</title>
        <authorList>
            <person name="Goeker M."/>
        </authorList>
    </citation>
    <scope>NUCLEOTIDE SEQUENCE [LARGE SCALE GENOMIC DNA]</scope>
    <source>
        <strain evidence="2 3">DSM 100055</strain>
    </source>
</reference>
<dbReference type="PIRSF" id="PIRSF004681">
    <property type="entry name" value="UCP004681"/>
    <property type="match status" value="1"/>
</dbReference>
<dbReference type="NCBIfam" id="TIGR00149">
    <property type="entry name" value="TIGR00149_YjbQ"/>
    <property type="match status" value="1"/>
</dbReference>
<evidence type="ECO:0000313" key="3">
    <source>
        <dbReference type="Proteomes" id="UP000294678"/>
    </source>
</evidence>
<gene>
    <name evidence="2" type="ORF">EV215_0102</name>
</gene>
<dbReference type="SUPFAM" id="SSF111038">
    <property type="entry name" value="YjbQ-like"/>
    <property type="match status" value="1"/>
</dbReference>
<dbReference type="InterPro" id="IPR035917">
    <property type="entry name" value="YjbQ-like_sf"/>
</dbReference>
<sequence length="130" mass="14817">MFEIIIHTSKRNEMIDISSKVYKLIKENNLQNGILYLHVMHTTAAITINENADNDVKIDLINALNSLVPNIKFYHYEGNSDAHLKTSLIGNSVNILIENGNPILGTWQGIYFCEFDGPRKRKVVAKFIKE</sequence>
<dbReference type="InterPro" id="IPR001602">
    <property type="entry name" value="UPF0047_YjbQ-like"/>
</dbReference>
<organism evidence="2 3">
    <name type="scientific">Hypnocyclicus thermotrophus</name>
    <dbReference type="NCBI Taxonomy" id="1627895"/>
    <lineage>
        <taxon>Bacteria</taxon>
        <taxon>Fusobacteriati</taxon>
        <taxon>Fusobacteriota</taxon>
        <taxon>Fusobacteriia</taxon>
        <taxon>Fusobacteriales</taxon>
        <taxon>Fusobacteriaceae</taxon>
        <taxon>Hypnocyclicus</taxon>
    </lineage>
</organism>
<accession>A0AA46E0M5</accession>
<proteinExistence type="inferred from homology"/>
<keyword evidence="3" id="KW-1185">Reference proteome</keyword>
<dbReference type="Gene3D" id="2.60.120.460">
    <property type="entry name" value="YjbQ-like"/>
    <property type="match status" value="1"/>
</dbReference>
<dbReference type="PROSITE" id="PS01314">
    <property type="entry name" value="UPF0047"/>
    <property type="match status" value="1"/>
</dbReference>
<name>A0AA46E0M5_9FUSO</name>
<evidence type="ECO:0000256" key="1">
    <source>
        <dbReference type="ARBA" id="ARBA00005534"/>
    </source>
</evidence>
<dbReference type="PANTHER" id="PTHR30615">
    <property type="entry name" value="UNCHARACTERIZED PROTEIN YJBQ-RELATED"/>
    <property type="match status" value="1"/>
</dbReference>
<dbReference type="AlphaFoldDB" id="A0AA46E0M5"/>
<evidence type="ECO:0000313" key="2">
    <source>
        <dbReference type="EMBL" id="TDT72313.1"/>
    </source>
</evidence>
<dbReference type="RefSeq" id="WP_134111865.1">
    <property type="nucleotide sequence ID" value="NZ_SOBG01000001.1"/>
</dbReference>
<dbReference type="EMBL" id="SOBG01000001">
    <property type="protein sequence ID" value="TDT72313.1"/>
    <property type="molecule type" value="Genomic_DNA"/>
</dbReference>
<comment type="caution">
    <text evidence="2">The sequence shown here is derived from an EMBL/GenBank/DDBJ whole genome shotgun (WGS) entry which is preliminary data.</text>
</comment>
<comment type="similarity">
    <text evidence="1">Belongs to the UPF0047 family.</text>
</comment>